<dbReference type="FunFam" id="3.90.1530.30:FF:000001">
    <property type="entry name" value="Chromosome partitioning protein ParB"/>
    <property type="match status" value="1"/>
</dbReference>
<dbReference type="GO" id="GO:0045881">
    <property type="term" value="P:positive regulation of sporulation resulting in formation of a cellular spore"/>
    <property type="evidence" value="ECO:0007669"/>
    <property type="project" value="TreeGrafter"/>
</dbReference>
<evidence type="ECO:0000256" key="2">
    <source>
        <dbReference type="ARBA" id="ARBA00022829"/>
    </source>
</evidence>
<comment type="caution">
    <text evidence="5">The sequence shown here is derived from an EMBL/GenBank/DDBJ whole genome shotgun (WGS) entry which is preliminary data.</text>
</comment>
<dbReference type="InterPro" id="IPR041468">
    <property type="entry name" value="HTH_ParB/Spo0J"/>
</dbReference>
<dbReference type="SMART" id="SM00470">
    <property type="entry name" value="ParB"/>
    <property type="match status" value="1"/>
</dbReference>
<reference evidence="5 6" key="1">
    <citation type="submission" date="2019-10" db="EMBL/GenBank/DDBJ databases">
        <title>Extracellular Electron Transfer in a Candidatus Methanoperedens spp. Enrichment Culture.</title>
        <authorList>
            <person name="Berger S."/>
            <person name="Rangel Shaw D."/>
            <person name="Berben T."/>
            <person name="In 'T Zandt M."/>
            <person name="Frank J."/>
            <person name="Reimann J."/>
            <person name="Jetten M.S.M."/>
            <person name="Welte C.U."/>
        </authorList>
    </citation>
    <scope>NUCLEOTIDE SEQUENCE [LARGE SCALE GENOMIC DNA]</scope>
    <source>
        <strain evidence="5">SB12</strain>
    </source>
</reference>
<dbReference type="InterPro" id="IPR003115">
    <property type="entry name" value="ParB_N"/>
</dbReference>
<dbReference type="AlphaFoldDB" id="A0A833H4Y4"/>
<sequence>MSLKKTGLGRGLSNLIPDAPSASGASSSEFQYLNLDEIDPNPDQPRRVFKEQELSELAETIQNVGVIEPIVVRKKGNRYLIISGERRWRASKLVGYKKIPAVIKDFDDVRAAEVALIENIQREDLSAIEEARAYESLMALTGDKPGDLAKKVGKDRTTITNLLRLLKLPEEILKLVEEKMITAGQARPLLSLGDRKMMTQLAGRIAREGWSARRVEDEVAKLTEVAGPTKAKSSGKDANTRKMEERIRARLTAKVDLAHKGSGGGKLTIQYSSLDDLERILDLMGVKM</sequence>
<dbReference type="GO" id="GO:0003677">
    <property type="term" value="F:DNA binding"/>
    <property type="evidence" value="ECO:0007669"/>
    <property type="project" value="UniProtKB-KW"/>
</dbReference>
<dbReference type="EMBL" id="WBUI01000001">
    <property type="protein sequence ID" value="KAB2935416.1"/>
    <property type="molecule type" value="Genomic_DNA"/>
</dbReference>
<evidence type="ECO:0000256" key="1">
    <source>
        <dbReference type="ARBA" id="ARBA00006295"/>
    </source>
</evidence>
<gene>
    <name evidence="5" type="ORF">F9K24_01425</name>
</gene>
<dbReference type="GO" id="GO:0007059">
    <property type="term" value="P:chromosome segregation"/>
    <property type="evidence" value="ECO:0007669"/>
    <property type="project" value="UniProtKB-KW"/>
</dbReference>
<keyword evidence="2" id="KW-0159">Chromosome partition</keyword>
<accession>A0A833H4Y4</accession>
<dbReference type="Pfam" id="PF02195">
    <property type="entry name" value="ParB_N"/>
    <property type="match status" value="1"/>
</dbReference>
<comment type="similarity">
    <text evidence="1">Belongs to the ParB family.</text>
</comment>
<dbReference type="Pfam" id="PF23552">
    <property type="entry name" value="ParB_C"/>
    <property type="match status" value="1"/>
</dbReference>
<dbReference type="InterPro" id="IPR057240">
    <property type="entry name" value="ParB_dimer_C"/>
</dbReference>
<name>A0A833H4Y4_9LEPT</name>
<evidence type="ECO:0000313" key="6">
    <source>
        <dbReference type="Proteomes" id="UP000460298"/>
    </source>
</evidence>
<dbReference type="InterPro" id="IPR050336">
    <property type="entry name" value="Chromosome_partition/occlusion"/>
</dbReference>
<dbReference type="InterPro" id="IPR036086">
    <property type="entry name" value="ParB/Sulfiredoxin_sf"/>
</dbReference>
<evidence type="ECO:0000259" key="4">
    <source>
        <dbReference type="SMART" id="SM00470"/>
    </source>
</evidence>
<dbReference type="FunFam" id="1.10.10.2830:FF:000001">
    <property type="entry name" value="Chromosome partitioning protein ParB"/>
    <property type="match status" value="1"/>
</dbReference>
<dbReference type="Gene3D" id="3.90.1530.30">
    <property type="match status" value="1"/>
</dbReference>
<dbReference type="PANTHER" id="PTHR33375:SF1">
    <property type="entry name" value="CHROMOSOME-PARTITIONING PROTEIN PARB-RELATED"/>
    <property type="match status" value="1"/>
</dbReference>
<dbReference type="GO" id="GO:0005694">
    <property type="term" value="C:chromosome"/>
    <property type="evidence" value="ECO:0007669"/>
    <property type="project" value="TreeGrafter"/>
</dbReference>
<dbReference type="Pfam" id="PF17762">
    <property type="entry name" value="HTH_ParB"/>
    <property type="match status" value="1"/>
</dbReference>
<dbReference type="NCBIfam" id="TIGR00180">
    <property type="entry name" value="parB_part"/>
    <property type="match status" value="1"/>
</dbReference>
<dbReference type="PANTHER" id="PTHR33375">
    <property type="entry name" value="CHROMOSOME-PARTITIONING PROTEIN PARB-RELATED"/>
    <property type="match status" value="1"/>
</dbReference>
<dbReference type="InterPro" id="IPR004437">
    <property type="entry name" value="ParB/RepB/Spo0J"/>
</dbReference>
<proteinExistence type="inferred from homology"/>
<keyword evidence="3" id="KW-0238">DNA-binding</keyword>
<dbReference type="Proteomes" id="UP000460298">
    <property type="component" value="Unassembled WGS sequence"/>
</dbReference>
<organism evidence="5 6">
    <name type="scientific">Leptonema illini</name>
    <dbReference type="NCBI Taxonomy" id="183"/>
    <lineage>
        <taxon>Bacteria</taxon>
        <taxon>Pseudomonadati</taxon>
        <taxon>Spirochaetota</taxon>
        <taxon>Spirochaetia</taxon>
        <taxon>Leptospirales</taxon>
        <taxon>Leptospiraceae</taxon>
        <taxon>Leptonema</taxon>
    </lineage>
</organism>
<dbReference type="CDD" id="cd16393">
    <property type="entry name" value="SPO0J_N"/>
    <property type="match status" value="1"/>
</dbReference>
<evidence type="ECO:0000313" key="5">
    <source>
        <dbReference type="EMBL" id="KAB2935416.1"/>
    </source>
</evidence>
<evidence type="ECO:0000256" key="3">
    <source>
        <dbReference type="ARBA" id="ARBA00023125"/>
    </source>
</evidence>
<dbReference type="Gene3D" id="1.10.10.2830">
    <property type="match status" value="1"/>
</dbReference>
<dbReference type="SUPFAM" id="SSF110849">
    <property type="entry name" value="ParB/Sulfiredoxin"/>
    <property type="match status" value="1"/>
</dbReference>
<protein>
    <submittedName>
        <fullName evidence="5">ParB/RepB/Spo0J family partition protein</fullName>
    </submittedName>
</protein>
<feature type="domain" description="ParB-like N-terminal" evidence="4">
    <location>
        <begin position="31"/>
        <end position="120"/>
    </location>
</feature>